<keyword evidence="3" id="KW-1185">Reference proteome</keyword>
<dbReference type="PANTHER" id="PTHR12396:SF0">
    <property type="entry name" value="METHYL-CPG BINDING DOMAIN PROTEIN-LIKE, ISOFORM C"/>
    <property type="match status" value="1"/>
</dbReference>
<feature type="compositionally biased region" description="Polar residues" evidence="1">
    <location>
        <begin position="102"/>
        <end position="112"/>
    </location>
</feature>
<evidence type="ECO:0000313" key="3">
    <source>
        <dbReference type="Proteomes" id="UP000004994"/>
    </source>
</evidence>
<accession>A0A3Q7GGK8</accession>
<sequence length="138" mass="16293">MERDQDAHLKNKVADEMEFVVQCSKCFKWLYIPTEERYEKIRENLLECPFYYEDDWAFDKPSIPQPPLGWKRIVKIRTRGTIFDSPIRKGFRSIPEDESPSYLKQHSEYASQDSKKRCPTPSDDINGANARMSMCMCL</sequence>
<proteinExistence type="predicted"/>
<dbReference type="PANTHER" id="PTHR12396">
    <property type="entry name" value="METHYL-CPG BINDING PROTEIN, MBD"/>
    <property type="match status" value="1"/>
</dbReference>
<feature type="region of interest" description="Disordered" evidence="1">
    <location>
        <begin position="91"/>
        <end position="125"/>
    </location>
</feature>
<organism evidence="2">
    <name type="scientific">Solanum lycopersicum</name>
    <name type="common">Tomato</name>
    <name type="synonym">Lycopersicon esculentum</name>
    <dbReference type="NCBI Taxonomy" id="4081"/>
    <lineage>
        <taxon>Eukaryota</taxon>
        <taxon>Viridiplantae</taxon>
        <taxon>Streptophyta</taxon>
        <taxon>Embryophyta</taxon>
        <taxon>Tracheophyta</taxon>
        <taxon>Spermatophyta</taxon>
        <taxon>Magnoliopsida</taxon>
        <taxon>eudicotyledons</taxon>
        <taxon>Gunneridae</taxon>
        <taxon>Pentapetalae</taxon>
        <taxon>asterids</taxon>
        <taxon>lamiids</taxon>
        <taxon>Solanales</taxon>
        <taxon>Solanaceae</taxon>
        <taxon>Solanoideae</taxon>
        <taxon>Solaneae</taxon>
        <taxon>Solanum</taxon>
        <taxon>Solanum subgen. Lycopersicon</taxon>
    </lineage>
</organism>
<name>A0A3Q7GGK8_SOLLC</name>
<evidence type="ECO:0000313" key="2">
    <source>
        <dbReference type="EnsemblPlants" id="Solyc05g041160.2.1"/>
    </source>
</evidence>
<dbReference type="GO" id="GO:0005634">
    <property type="term" value="C:nucleus"/>
    <property type="evidence" value="ECO:0007669"/>
    <property type="project" value="UniProtKB-ARBA"/>
</dbReference>
<dbReference type="Gramene" id="Solyc05g041160.2.1">
    <property type="protein sequence ID" value="Solyc05g041160.2.1"/>
    <property type="gene ID" value="Solyc05g041160.2"/>
</dbReference>
<dbReference type="InParanoid" id="A0A3Q7GGK8"/>
<dbReference type="AlphaFoldDB" id="A0A3Q7GGK8"/>
<dbReference type="EnsemblPlants" id="Solyc05g041160.2.1">
    <property type="protein sequence ID" value="Solyc05g041160.2.1"/>
    <property type="gene ID" value="Solyc05g041160.2"/>
</dbReference>
<reference evidence="2" key="2">
    <citation type="submission" date="2019-01" db="UniProtKB">
        <authorList>
            <consortium name="EnsemblPlants"/>
        </authorList>
    </citation>
    <scope>IDENTIFICATION</scope>
    <source>
        <strain evidence="2">cv. Heinz 1706</strain>
    </source>
</reference>
<reference evidence="2" key="1">
    <citation type="journal article" date="2012" name="Nature">
        <title>The tomato genome sequence provides insights into fleshy fruit evolution.</title>
        <authorList>
            <consortium name="Tomato Genome Consortium"/>
        </authorList>
    </citation>
    <scope>NUCLEOTIDE SEQUENCE [LARGE SCALE GENOMIC DNA]</scope>
    <source>
        <strain evidence="2">cv. Heinz 1706</strain>
    </source>
</reference>
<evidence type="ECO:0000256" key="1">
    <source>
        <dbReference type="SAM" id="MobiDB-lite"/>
    </source>
</evidence>
<dbReference type="Proteomes" id="UP000004994">
    <property type="component" value="Chromosome 5"/>
</dbReference>
<protein>
    <recommendedName>
        <fullName evidence="4">CW-type domain-containing protein</fullName>
    </recommendedName>
</protein>
<evidence type="ECO:0008006" key="4">
    <source>
        <dbReference type="Google" id="ProtNLM"/>
    </source>
</evidence>
<dbReference type="STRING" id="4081.A0A3Q7GGK8"/>